<dbReference type="EMBL" id="FNLN01000053">
    <property type="protein sequence ID" value="SDU32259.1"/>
    <property type="molecule type" value="Genomic_DNA"/>
</dbReference>
<keyword evidence="2" id="KW-0067">ATP-binding</keyword>
<dbReference type="Pfam" id="PF13148">
    <property type="entry name" value="DUF3987"/>
    <property type="match status" value="1"/>
</dbReference>
<dbReference type="KEGG" id="nur:ATY38_07885"/>
<dbReference type="AlphaFoldDB" id="A0A1H2HKK5"/>
<protein>
    <submittedName>
        <fullName evidence="2">Putative DNA primase/helicase</fullName>
    </submittedName>
</protein>
<feature type="compositionally biased region" description="Basic and acidic residues" evidence="1">
    <location>
        <begin position="177"/>
        <end position="191"/>
    </location>
</feature>
<gene>
    <name evidence="2" type="ORF">SAMN05216406_1539</name>
</gene>
<dbReference type="GO" id="GO:0004386">
    <property type="term" value="F:helicase activity"/>
    <property type="evidence" value="ECO:0007669"/>
    <property type="project" value="UniProtKB-KW"/>
</dbReference>
<evidence type="ECO:0000313" key="3">
    <source>
        <dbReference type="Proteomes" id="UP000182882"/>
    </source>
</evidence>
<dbReference type="Proteomes" id="UP000182882">
    <property type="component" value="Unassembled WGS sequence"/>
</dbReference>
<keyword evidence="3" id="KW-1185">Reference proteome</keyword>
<evidence type="ECO:0000256" key="1">
    <source>
        <dbReference type="SAM" id="MobiDB-lite"/>
    </source>
</evidence>
<dbReference type="InterPro" id="IPR025048">
    <property type="entry name" value="DUF3987"/>
</dbReference>
<name>A0A1H2HKK5_9PROT</name>
<sequence length="518" mass="57018">MAFKTMQAPAEIQTAYIEAVADSINDDIPEWAEPQPLTSKIEKESYPIEALPLSVKAAVEEVHGFVKAPLPLVAASAISAMSLAIQAHYDIERASALNSPTGLFLLTIADSGERKTTCDRFFSKAINDYEFAQAEAAKTEIKNYNADMDSWEAKRGGIKDRIRTDAKSGKSTSSQEAELRELEHDKPEPPRIPRLLYADVTPEALAYDLAKKWPSGGVVSAEAGIVFGSHGMGKDSVMRNLATLNQLWDGVSLKIDRKTSESFAVHGARLTVALQVQTETLNSFFEKSGALARGTGFLARFLISWPESTQGYRSFTEAPDSWPKLAAFNRRITEILNIPAPINEDGALIPQMLTLTPEAKIMWIEFHDGIESQLASGGVLFEVRDVASKIADNATRLAALFHVFDGGIGAISEDAFERASAIVAWHLNESRRFFGEIALPAEIANASRLNDWLVQHCSQNKTHFVAKRFAQQYGTVRDAARLEAAISELESLDRIQIRKDGKKISIWLNPKILNKEAS</sequence>
<dbReference type="RefSeq" id="WP_062558823.1">
    <property type="nucleotide sequence ID" value="NZ_CP013341.1"/>
</dbReference>
<keyword evidence="2" id="KW-0378">Hydrolase</keyword>
<evidence type="ECO:0000313" key="2">
    <source>
        <dbReference type="EMBL" id="SDU32259.1"/>
    </source>
</evidence>
<organism evidence="2 3">
    <name type="scientific">Nitrosomonas ureae</name>
    <dbReference type="NCBI Taxonomy" id="44577"/>
    <lineage>
        <taxon>Bacteria</taxon>
        <taxon>Pseudomonadati</taxon>
        <taxon>Pseudomonadota</taxon>
        <taxon>Betaproteobacteria</taxon>
        <taxon>Nitrosomonadales</taxon>
        <taxon>Nitrosomonadaceae</taxon>
        <taxon>Nitrosomonas</taxon>
    </lineage>
</organism>
<reference evidence="3" key="1">
    <citation type="submission" date="2016-10" db="EMBL/GenBank/DDBJ databases">
        <authorList>
            <person name="Varghese N."/>
            <person name="Submissions S."/>
        </authorList>
    </citation>
    <scope>NUCLEOTIDE SEQUENCE [LARGE SCALE GENOMIC DNA]</scope>
    <source>
        <strain evidence="3">Nm10</strain>
    </source>
</reference>
<keyword evidence="2" id="KW-0347">Helicase</keyword>
<keyword evidence="2" id="KW-0547">Nucleotide-binding</keyword>
<feature type="region of interest" description="Disordered" evidence="1">
    <location>
        <begin position="160"/>
        <end position="192"/>
    </location>
</feature>
<proteinExistence type="predicted"/>
<accession>A0A1H2HKK5</accession>